<feature type="transmembrane region" description="Helical" evidence="2">
    <location>
        <begin position="49"/>
        <end position="69"/>
    </location>
</feature>
<accession>A0ABR4YJW3</accession>
<sequence length="443" mass="47503">MTDKDFDKRIGDALRGYEEEPPRELFQRIEETLAAAGAAPRKRQRIRHAYGYAVAAALLAGVLVTALYLSRPAGITEEAAVRQTAVVLPDGTGDTAVPDTDAGSEPPQTVSGANTPQPVRAVAKTDGEDTVPERQTTAAGQENAPAGKDTEARDAPPVVREGDRNGQRGRSRKRPAYPSPGSAAAELRRNTDAYWERAIAREYGGSPRRKVAGSVYAGNFGTFAGNSVTNDPDRAASAGMLIKQTSDGGMTLQSGLHEENGRPVLAPTGPVTEEVRLQHRMPLNVGLSLSVPLGERLALTTGLNYSYLYSSSEQSFSAGTAHITRELHYIGVPVGLTYTFYRAGGFGFYVQGGGMVEKGVAWRETQGFADAGDSGRESTLRRIKGVQFSVSAAAGVSYNFNRYIGLYVEPGVGYYFRQKDQPASYRTVHPTSFSVKVGVRFGL</sequence>
<evidence type="ECO:0000313" key="4">
    <source>
        <dbReference type="EMBL" id="KHE42544.1"/>
    </source>
</evidence>
<dbReference type="SUPFAM" id="SSF56925">
    <property type="entry name" value="OMPA-like"/>
    <property type="match status" value="1"/>
</dbReference>
<proteinExistence type="predicted"/>
<keyword evidence="2" id="KW-1133">Transmembrane helix</keyword>
<dbReference type="InterPro" id="IPR025665">
    <property type="entry name" value="Beta-barrel_OMP_2"/>
</dbReference>
<keyword evidence="5" id="KW-1185">Reference proteome</keyword>
<evidence type="ECO:0000313" key="5">
    <source>
        <dbReference type="Proteomes" id="UP000030889"/>
    </source>
</evidence>
<evidence type="ECO:0000256" key="1">
    <source>
        <dbReference type="SAM" id="MobiDB-lite"/>
    </source>
</evidence>
<comment type="caution">
    <text evidence="4">The sequence shown here is derived from an EMBL/GenBank/DDBJ whole genome shotgun (WGS) entry which is preliminary data.</text>
</comment>
<reference evidence="4 5" key="1">
    <citation type="submission" date="2014-09" db="EMBL/GenBank/DDBJ databases">
        <title>Alistipes sp. 627, sp. nov., a novel member of the family Rikenellaceae isolated from human faeces.</title>
        <authorList>
            <person name="Shkoporov A.N."/>
            <person name="Chaplin A.V."/>
            <person name="Motuzova O.V."/>
            <person name="Kafarskaia L.I."/>
            <person name="Khokhlova E.V."/>
            <person name="Efimov B.A."/>
        </authorList>
    </citation>
    <scope>NUCLEOTIDE SEQUENCE [LARGE SCALE GENOMIC DNA]</scope>
    <source>
        <strain evidence="4 5">627</strain>
    </source>
</reference>
<feature type="compositionally biased region" description="Basic and acidic residues" evidence="1">
    <location>
        <begin position="148"/>
        <end position="166"/>
    </location>
</feature>
<dbReference type="EMBL" id="JRGF01000003">
    <property type="protein sequence ID" value="KHE42544.1"/>
    <property type="molecule type" value="Genomic_DNA"/>
</dbReference>
<feature type="compositionally biased region" description="Polar residues" evidence="1">
    <location>
        <begin position="106"/>
        <end position="117"/>
    </location>
</feature>
<dbReference type="InterPro" id="IPR011250">
    <property type="entry name" value="OMP/PagP_B-barrel"/>
</dbReference>
<dbReference type="Pfam" id="PF13568">
    <property type="entry name" value="OMP_b-brl_2"/>
    <property type="match status" value="1"/>
</dbReference>
<dbReference type="Proteomes" id="UP000030889">
    <property type="component" value="Unassembled WGS sequence"/>
</dbReference>
<evidence type="ECO:0000256" key="2">
    <source>
        <dbReference type="SAM" id="Phobius"/>
    </source>
</evidence>
<protein>
    <recommendedName>
        <fullName evidence="3">Outer membrane protein beta-barrel domain-containing protein</fullName>
    </recommendedName>
</protein>
<dbReference type="RefSeq" id="WP_035472041.1">
    <property type="nucleotide sequence ID" value="NZ_JRGF01000003.1"/>
</dbReference>
<feature type="region of interest" description="Disordered" evidence="1">
    <location>
        <begin position="90"/>
        <end position="188"/>
    </location>
</feature>
<name>A0ABR4YJW3_9BACT</name>
<organism evidence="4 5">
    <name type="scientific">Alistipes inops</name>
    <dbReference type="NCBI Taxonomy" id="1501391"/>
    <lineage>
        <taxon>Bacteria</taxon>
        <taxon>Pseudomonadati</taxon>
        <taxon>Bacteroidota</taxon>
        <taxon>Bacteroidia</taxon>
        <taxon>Bacteroidales</taxon>
        <taxon>Rikenellaceae</taxon>
        <taxon>Alistipes</taxon>
    </lineage>
</organism>
<gene>
    <name evidence="4" type="ORF">LG35_02815</name>
</gene>
<keyword evidence="2" id="KW-0472">Membrane</keyword>
<keyword evidence="2" id="KW-0812">Transmembrane</keyword>
<evidence type="ECO:0000259" key="3">
    <source>
        <dbReference type="Pfam" id="PF13568"/>
    </source>
</evidence>
<feature type="domain" description="Outer membrane protein beta-barrel" evidence="3">
    <location>
        <begin position="273"/>
        <end position="407"/>
    </location>
</feature>